<protein>
    <submittedName>
        <fullName evidence="2">Uncharacterized protein</fullName>
    </submittedName>
</protein>
<feature type="region of interest" description="Disordered" evidence="1">
    <location>
        <begin position="217"/>
        <end position="243"/>
    </location>
</feature>
<dbReference type="Proteomes" id="UP001153328">
    <property type="component" value="Unassembled WGS sequence"/>
</dbReference>
<dbReference type="EMBL" id="CAJVAX010000017">
    <property type="protein sequence ID" value="CAG7637561.1"/>
    <property type="molecule type" value="Genomic_DNA"/>
</dbReference>
<evidence type="ECO:0000313" key="2">
    <source>
        <dbReference type="EMBL" id="CAG7637561.1"/>
    </source>
</evidence>
<keyword evidence="3" id="KW-1185">Reference proteome</keyword>
<gene>
    <name evidence="2" type="ORF">SBRY_30133</name>
</gene>
<proteinExistence type="predicted"/>
<evidence type="ECO:0000313" key="3">
    <source>
        <dbReference type="Proteomes" id="UP001153328"/>
    </source>
</evidence>
<name>A0A9W4H0G3_9ACTN</name>
<accession>A0A9W4H0G3</accession>
<comment type="caution">
    <text evidence="2">The sequence shown here is derived from an EMBL/GenBank/DDBJ whole genome shotgun (WGS) entry which is preliminary data.</text>
</comment>
<feature type="compositionally biased region" description="Basic and acidic residues" evidence="1">
    <location>
        <begin position="224"/>
        <end position="243"/>
    </location>
</feature>
<dbReference type="AlphaFoldDB" id="A0A9W4H0G3"/>
<reference evidence="2" key="1">
    <citation type="submission" date="2021-06" db="EMBL/GenBank/DDBJ databases">
        <authorList>
            <person name="Arsene-Ploetze F."/>
        </authorList>
    </citation>
    <scope>NUCLEOTIDE SEQUENCE</scope>
    <source>
        <strain evidence="2">SBRY1</strain>
    </source>
</reference>
<evidence type="ECO:0000256" key="1">
    <source>
        <dbReference type="SAM" id="MobiDB-lite"/>
    </source>
</evidence>
<organism evidence="2 3">
    <name type="scientific">Actinacidiphila bryophytorum</name>
    <dbReference type="NCBI Taxonomy" id="1436133"/>
    <lineage>
        <taxon>Bacteria</taxon>
        <taxon>Bacillati</taxon>
        <taxon>Actinomycetota</taxon>
        <taxon>Actinomycetes</taxon>
        <taxon>Kitasatosporales</taxon>
        <taxon>Streptomycetaceae</taxon>
        <taxon>Actinacidiphila</taxon>
    </lineage>
</organism>
<sequence>MHGQLLPVSDSASPEARALAEGLRDVFSGLRVSVRRYAGRCHRDPGTVSRYLNGSRVPPWSFVRQLIADVSEAHETPIRPEVFDHVKSLHRAALQTSNTDMYKVQILQDQLEETDRDQQRARIREQALIEAVQIRQRRIAELETAQLELGSRAQEERKQWIQTADEFQKEQKDLRSEIQRLQGEIEYLKEELGETRSEKSNLEAKCVELEERLAVAEASADSGTESRDLDSLERAQKEAEDAKTELNALKEELARLRSTEAPKAANFPHTAADQLQNVADLTPQQVTKTILLADLRADQIANHRLVQDIGRSYPLGRLVEVLKALRSANNRWLIQILIAMAKYRSPSEIFTFITEYGAEGAFGSEALQWFAQKRTGNDFFKMLEIFRAHGMTSEVDEMFLSAAARKDPEGVEATMDALGGSDFDTFVDYIATQRRPESMPTLITQLQDSHPETTATIIYKMYKMRPSDTQSLHSVLSTLDMEKEARLMESIISRFEGEGEGEGDR</sequence>